<evidence type="ECO:0000256" key="1">
    <source>
        <dbReference type="SAM" id="Coils"/>
    </source>
</evidence>
<evidence type="ECO:0000259" key="2">
    <source>
        <dbReference type="Pfam" id="PF07506"/>
    </source>
</evidence>
<protein>
    <recommendedName>
        <fullName evidence="2">RepB plasmid partition domain-containing protein</fullName>
    </recommendedName>
</protein>
<evidence type="ECO:0000313" key="3">
    <source>
        <dbReference type="EMBL" id="MFK2873026.1"/>
    </source>
</evidence>
<feature type="coiled-coil region" evidence="1">
    <location>
        <begin position="225"/>
        <end position="252"/>
    </location>
</feature>
<dbReference type="InterPro" id="IPR011111">
    <property type="entry name" value="Plasmid_RepB"/>
</dbReference>
<comment type="caution">
    <text evidence="3">The sequence shown here is derived from an EMBL/GenBank/DDBJ whole genome shotgun (WGS) entry which is preliminary data.</text>
</comment>
<dbReference type="EMBL" id="JADIKG010000011">
    <property type="protein sequence ID" value="MFK2873026.1"/>
    <property type="molecule type" value="Genomic_DNA"/>
</dbReference>
<dbReference type="RefSeq" id="WP_284398379.1">
    <property type="nucleotide sequence ID" value="NZ_BSNQ01000003.1"/>
</dbReference>
<keyword evidence="1" id="KW-0175">Coiled coil</keyword>
<organism evidence="3 4">
    <name type="scientific">Dyella lipolytica</name>
    <dbReference type="NCBI Taxonomy" id="1867835"/>
    <lineage>
        <taxon>Bacteria</taxon>
        <taxon>Pseudomonadati</taxon>
        <taxon>Pseudomonadota</taxon>
        <taxon>Gammaproteobacteria</taxon>
        <taxon>Lysobacterales</taxon>
        <taxon>Rhodanobacteraceae</taxon>
        <taxon>Dyella</taxon>
    </lineage>
</organism>
<dbReference type="InterPro" id="IPR036086">
    <property type="entry name" value="ParB/Sulfiredoxin_sf"/>
</dbReference>
<name>A0ABW8IST3_9GAMM</name>
<dbReference type="Pfam" id="PF07506">
    <property type="entry name" value="RepB"/>
    <property type="match status" value="1"/>
</dbReference>
<sequence>MNDSAHHSPRALAAAFESQTRVIAVKNIIPLKAFDKEIKQSRRYHQIRASFDAIGFVEYPVVVPNPSDSETYFLLDGLLRLHVLQDRKITEVECLVATDEEAYTYNKHVNRLAPVQEHHMIVRAVSRGVSMERISQALDLEPVSVRRRIRLLDGICPEVARLLEDKHCPLVIFELIKHMTPPRQTEAAELMVGQSNYTVVFARALLAATPPDQLTPARMTKSVLSNVTREDIARLERELATTQQRTRSVEEGYGIDNLTLTVTKTYLAKLLRNSPISAWLGKNRPDFLAEFQSIAEISSLNVANPIAGSITGMKPTSKRAVHRQPLA</sequence>
<evidence type="ECO:0000313" key="4">
    <source>
        <dbReference type="Proteomes" id="UP001620405"/>
    </source>
</evidence>
<gene>
    <name evidence="3" type="ORF">ISP13_05730</name>
</gene>
<proteinExistence type="predicted"/>
<accession>A0ABW8IST3</accession>
<keyword evidence="4" id="KW-1185">Reference proteome</keyword>
<reference evidence="3 4" key="1">
    <citation type="submission" date="2020-10" db="EMBL/GenBank/DDBJ databases">
        <title>Phylogeny of dyella-like bacteria.</title>
        <authorList>
            <person name="Fu J."/>
        </authorList>
    </citation>
    <scope>NUCLEOTIDE SEQUENCE [LARGE SCALE GENOMIC DNA]</scope>
    <source>
        <strain evidence="3 4">DHOB07</strain>
    </source>
</reference>
<dbReference type="Proteomes" id="UP001620405">
    <property type="component" value="Unassembled WGS sequence"/>
</dbReference>
<feature type="domain" description="RepB plasmid partition" evidence="2">
    <location>
        <begin position="109"/>
        <end position="291"/>
    </location>
</feature>
<dbReference type="SUPFAM" id="SSF109709">
    <property type="entry name" value="KorB DNA-binding domain-like"/>
    <property type="match status" value="1"/>
</dbReference>
<dbReference type="SUPFAM" id="SSF110849">
    <property type="entry name" value="ParB/Sulfiredoxin"/>
    <property type="match status" value="1"/>
</dbReference>
<dbReference type="Gene3D" id="3.90.1530.10">
    <property type="entry name" value="Conserved hypothetical protein from pyrococcus furiosus pfu- 392566-001, ParB domain"/>
    <property type="match status" value="1"/>
</dbReference>